<name>A0A812S6K8_9DINO</name>
<organism evidence="1 2">
    <name type="scientific">Symbiodinium necroappetens</name>
    <dbReference type="NCBI Taxonomy" id="1628268"/>
    <lineage>
        <taxon>Eukaryota</taxon>
        <taxon>Sar</taxon>
        <taxon>Alveolata</taxon>
        <taxon>Dinophyceae</taxon>
        <taxon>Suessiales</taxon>
        <taxon>Symbiodiniaceae</taxon>
        <taxon>Symbiodinium</taxon>
    </lineage>
</organism>
<dbReference type="AlphaFoldDB" id="A0A812S6K8"/>
<reference evidence="1" key="1">
    <citation type="submission" date="2021-02" db="EMBL/GenBank/DDBJ databases">
        <authorList>
            <person name="Dougan E. K."/>
            <person name="Rhodes N."/>
            <person name="Thang M."/>
            <person name="Chan C."/>
        </authorList>
    </citation>
    <scope>NUCLEOTIDE SEQUENCE</scope>
</reference>
<dbReference type="OrthoDB" id="421509at2759"/>
<dbReference type="Proteomes" id="UP000601435">
    <property type="component" value="Unassembled WGS sequence"/>
</dbReference>
<comment type="caution">
    <text evidence="1">The sequence shown here is derived from an EMBL/GenBank/DDBJ whole genome shotgun (WGS) entry which is preliminary data.</text>
</comment>
<protein>
    <submittedName>
        <fullName evidence="1">Uncharacterized protein</fullName>
    </submittedName>
</protein>
<sequence>MTLSKLLEEVAFKTGRRGCDEAGIIGSWEGTVSESLGGYHQHIVFEEGGRARVTVGQQTFMANYTMNCLSLPMTLDLELPSAIIPYIFKLEKGCLHLCGAGCGRGRPKSFHGPGLCIMNRADSFDGLQRGPELEQPGISHFASSPPELSGKKAFGVPAVLKFMENQPALMASAMMAAVGAVVAWRKS</sequence>
<keyword evidence="2" id="KW-1185">Reference proteome</keyword>
<gene>
    <name evidence="1" type="ORF">SNEC2469_LOCUS12987</name>
</gene>
<accession>A0A812S6K8</accession>
<evidence type="ECO:0000313" key="2">
    <source>
        <dbReference type="Proteomes" id="UP000601435"/>
    </source>
</evidence>
<dbReference type="EMBL" id="CAJNJA010020686">
    <property type="protein sequence ID" value="CAE7463486.1"/>
    <property type="molecule type" value="Genomic_DNA"/>
</dbReference>
<evidence type="ECO:0000313" key="1">
    <source>
        <dbReference type="EMBL" id="CAE7463486.1"/>
    </source>
</evidence>
<proteinExistence type="predicted"/>